<comment type="caution">
    <text evidence="2">The sequence shown here is derived from an EMBL/GenBank/DDBJ whole genome shotgun (WGS) entry which is preliminary data.</text>
</comment>
<keyword evidence="3" id="KW-1185">Reference proteome</keyword>
<feature type="region of interest" description="Disordered" evidence="1">
    <location>
        <begin position="164"/>
        <end position="186"/>
    </location>
</feature>
<dbReference type="Proteomes" id="UP001372338">
    <property type="component" value="Unassembled WGS sequence"/>
</dbReference>
<dbReference type="AlphaFoldDB" id="A0AAN9EZE3"/>
<evidence type="ECO:0000313" key="2">
    <source>
        <dbReference type="EMBL" id="KAK7266091.1"/>
    </source>
</evidence>
<proteinExistence type="predicted"/>
<dbReference type="Pfam" id="PF07816">
    <property type="entry name" value="DUF1645"/>
    <property type="match status" value="1"/>
</dbReference>
<feature type="region of interest" description="Disordered" evidence="1">
    <location>
        <begin position="216"/>
        <end position="249"/>
    </location>
</feature>
<evidence type="ECO:0000313" key="3">
    <source>
        <dbReference type="Proteomes" id="UP001372338"/>
    </source>
</evidence>
<dbReference type="PANTHER" id="PTHR33095">
    <property type="entry name" value="OS07G0619500 PROTEIN"/>
    <property type="match status" value="1"/>
</dbReference>
<name>A0AAN9EZE3_CROPI</name>
<sequence>MQKEREEQKESVDSFLCPSFSTYSSNNLAVIADQVSRHHLASQNDNVFVLNDDDNFEFFAFSKQEPSHDASFHRYNGPVFPIFNRHFVTESDDTAGGCDGGGRNSGEDVDSPALQFTLKQLLISDEDIRRESPSSSSSSEVDELDGIPAGTYCVWTPKSVRSVEASPNRCKKSNSTGSSSSASPSKGWKLLDLLRRSKSDGKSTFVLLKKKEDSKYESSKERRRDSRNSNETVGKSVSGGRENKNKRRTHLAYKREEYLIGFAANLNGIGRAFAPF</sequence>
<protein>
    <submittedName>
        <fullName evidence="2">Uncharacterized protein</fullName>
    </submittedName>
</protein>
<accession>A0AAN9EZE3</accession>
<feature type="compositionally biased region" description="Low complexity" evidence="1">
    <location>
        <begin position="173"/>
        <end position="186"/>
    </location>
</feature>
<reference evidence="2 3" key="1">
    <citation type="submission" date="2024-01" db="EMBL/GenBank/DDBJ databases">
        <title>The genomes of 5 underutilized Papilionoideae crops provide insights into root nodulation and disease resistanc.</title>
        <authorList>
            <person name="Yuan L."/>
        </authorList>
    </citation>
    <scope>NUCLEOTIDE SEQUENCE [LARGE SCALE GENOMIC DNA]</scope>
    <source>
        <strain evidence="2">ZHUSHIDOU_FW_LH</strain>
        <tissue evidence="2">Leaf</tissue>
    </source>
</reference>
<dbReference type="PANTHER" id="PTHR33095:SF127">
    <property type="entry name" value="OS05G0578100 PROTEIN"/>
    <property type="match status" value="1"/>
</dbReference>
<gene>
    <name evidence="2" type="ORF">RIF29_18731</name>
</gene>
<dbReference type="InterPro" id="IPR012442">
    <property type="entry name" value="DUF1645_plant"/>
</dbReference>
<feature type="compositionally biased region" description="Basic and acidic residues" evidence="1">
    <location>
        <begin position="216"/>
        <end position="228"/>
    </location>
</feature>
<organism evidence="2 3">
    <name type="scientific">Crotalaria pallida</name>
    <name type="common">Smooth rattlebox</name>
    <name type="synonym">Crotalaria striata</name>
    <dbReference type="NCBI Taxonomy" id="3830"/>
    <lineage>
        <taxon>Eukaryota</taxon>
        <taxon>Viridiplantae</taxon>
        <taxon>Streptophyta</taxon>
        <taxon>Embryophyta</taxon>
        <taxon>Tracheophyta</taxon>
        <taxon>Spermatophyta</taxon>
        <taxon>Magnoliopsida</taxon>
        <taxon>eudicotyledons</taxon>
        <taxon>Gunneridae</taxon>
        <taxon>Pentapetalae</taxon>
        <taxon>rosids</taxon>
        <taxon>fabids</taxon>
        <taxon>Fabales</taxon>
        <taxon>Fabaceae</taxon>
        <taxon>Papilionoideae</taxon>
        <taxon>50 kb inversion clade</taxon>
        <taxon>genistoids sensu lato</taxon>
        <taxon>core genistoids</taxon>
        <taxon>Crotalarieae</taxon>
        <taxon>Crotalaria</taxon>
    </lineage>
</organism>
<evidence type="ECO:0000256" key="1">
    <source>
        <dbReference type="SAM" id="MobiDB-lite"/>
    </source>
</evidence>
<dbReference type="EMBL" id="JAYWIO010000004">
    <property type="protein sequence ID" value="KAK7266091.1"/>
    <property type="molecule type" value="Genomic_DNA"/>
</dbReference>